<dbReference type="SMART" id="SM00086">
    <property type="entry name" value="PAC"/>
    <property type="match status" value="1"/>
</dbReference>
<keyword evidence="4" id="KW-0597">Phosphoprotein</keyword>
<dbReference type="PANTHER" id="PTHR43065">
    <property type="entry name" value="SENSOR HISTIDINE KINASE"/>
    <property type="match status" value="1"/>
</dbReference>
<dbReference type="PROSITE" id="PS50112">
    <property type="entry name" value="PAS"/>
    <property type="match status" value="1"/>
</dbReference>
<evidence type="ECO:0000256" key="5">
    <source>
        <dbReference type="ARBA" id="ARBA00022777"/>
    </source>
</evidence>
<sequence>MLQRDDVHGSQEAHMTDEATPFHDRDLHDREFHERELHDRVTRLGEIAPIVDFLVESEQRYAAVIENASDMIQSVRPDGTFEFVNGAWRRALGWSDAELDEMIIWDLIPPAETPHCQREFGRAMEGHPIPFIETKFIAKDGREVPVEGSVTLRMVGDEVVATHGFFRDVTERLRAEELEERAARLEREERARYLEKMAALGKLAAGLAHELNNPAAAIQRAAGRLEETTARRDAAQRALVAEGVSAEGFLAIDALLQRSASFGEEAGTDPVARQELETRIESWLEGAGVTEAWRLAPVLADGGVTDRDLTALAEAVPSSSMSSAMGWITESLSGHEATRIVSHGTHRISDLVAAIKSYSHMDRATEHISDVHDGIEDTLVILGHRLRDVRIERDFDRELPPIPMFGNSLNQVWTNLLDNALDAIDDHGHIAIRTARDGDRLVVEIEDDGPGIPPDVLPRIFEPFYTSKPQGVGTGLGLDTVWRIVTEEHGGSVEATSAPGRTLFHVSLPLPAAPAGHEPVRR</sequence>
<comment type="caution">
    <text evidence="12">The sequence shown here is derived from an EMBL/GenBank/DDBJ whole genome shotgun (WGS) entry which is preliminary data.</text>
</comment>
<feature type="coiled-coil region" evidence="7">
    <location>
        <begin position="168"/>
        <end position="238"/>
    </location>
</feature>
<dbReference type="SMART" id="SM00091">
    <property type="entry name" value="PAS"/>
    <property type="match status" value="1"/>
</dbReference>
<dbReference type="InterPro" id="IPR035965">
    <property type="entry name" value="PAS-like_dom_sf"/>
</dbReference>
<keyword evidence="5" id="KW-0418">Kinase</keyword>
<dbReference type="GO" id="GO:0005886">
    <property type="term" value="C:plasma membrane"/>
    <property type="evidence" value="ECO:0007669"/>
    <property type="project" value="UniProtKB-SubCell"/>
</dbReference>
<dbReference type="SUPFAM" id="SSF55785">
    <property type="entry name" value="PYP-like sensor domain (PAS domain)"/>
    <property type="match status" value="1"/>
</dbReference>
<evidence type="ECO:0000256" key="8">
    <source>
        <dbReference type="SAM" id="MobiDB-lite"/>
    </source>
</evidence>
<dbReference type="InterPro" id="IPR005467">
    <property type="entry name" value="His_kinase_dom"/>
</dbReference>
<dbReference type="eggNOG" id="COG4191">
    <property type="taxonomic scope" value="Bacteria"/>
</dbReference>
<dbReference type="InterPro" id="IPR001610">
    <property type="entry name" value="PAC"/>
</dbReference>
<dbReference type="PROSITE" id="PS50113">
    <property type="entry name" value="PAC"/>
    <property type="match status" value="1"/>
</dbReference>
<evidence type="ECO:0000256" key="4">
    <source>
        <dbReference type="ARBA" id="ARBA00022553"/>
    </source>
</evidence>
<feature type="domain" description="PAS" evidence="10">
    <location>
        <begin position="57"/>
        <end position="127"/>
    </location>
</feature>
<dbReference type="InterPro" id="IPR000700">
    <property type="entry name" value="PAS-assoc_C"/>
</dbReference>
<dbReference type="Gene3D" id="3.30.565.10">
    <property type="entry name" value="Histidine kinase-like ATPase, C-terminal domain"/>
    <property type="match status" value="1"/>
</dbReference>
<dbReference type="Gene3D" id="1.10.287.130">
    <property type="match status" value="1"/>
</dbReference>
<dbReference type="SMART" id="SM00387">
    <property type="entry name" value="HATPase_c"/>
    <property type="match status" value="1"/>
</dbReference>
<dbReference type="InterPro" id="IPR036890">
    <property type="entry name" value="HATPase_C_sf"/>
</dbReference>
<reference evidence="12 13" key="1">
    <citation type="submission" date="2013-08" db="EMBL/GenBank/DDBJ databases">
        <title>The genome sequence of Knoellia sinensis.</title>
        <authorList>
            <person name="Zhu W."/>
            <person name="Wang G."/>
        </authorList>
    </citation>
    <scope>NUCLEOTIDE SEQUENCE [LARGE SCALE GENOMIC DNA]</scope>
    <source>
        <strain evidence="12 13">KCTC 19936</strain>
    </source>
</reference>
<dbReference type="AlphaFoldDB" id="A0A0A0J485"/>
<dbReference type="NCBIfam" id="TIGR00229">
    <property type="entry name" value="sensory_box"/>
    <property type="match status" value="1"/>
</dbReference>
<keyword evidence="7" id="KW-0175">Coiled coil</keyword>
<feature type="region of interest" description="Disordered" evidence="8">
    <location>
        <begin position="1"/>
        <end position="25"/>
    </location>
</feature>
<dbReference type="InterPro" id="IPR004358">
    <property type="entry name" value="Sig_transdc_His_kin-like_C"/>
</dbReference>
<feature type="domain" description="PAC" evidence="11">
    <location>
        <begin position="130"/>
        <end position="181"/>
    </location>
</feature>
<evidence type="ECO:0000256" key="7">
    <source>
        <dbReference type="SAM" id="Coils"/>
    </source>
</evidence>
<keyword evidence="5" id="KW-0808">Transferase</keyword>
<dbReference type="SUPFAM" id="SSF47384">
    <property type="entry name" value="Homodimeric domain of signal transducing histidine kinase"/>
    <property type="match status" value="1"/>
</dbReference>
<protein>
    <recommendedName>
        <fullName evidence="3">histidine kinase</fullName>
        <ecNumber evidence="3">2.7.13.3</ecNumber>
    </recommendedName>
</protein>
<dbReference type="InterPro" id="IPR013656">
    <property type="entry name" value="PAS_4"/>
</dbReference>
<dbReference type="Proteomes" id="UP000030002">
    <property type="component" value="Unassembled WGS sequence"/>
</dbReference>
<accession>A0A0A0J485</accession>
<dbReference type="EC" id="2.7.13.3" evidence="3"/>
<evidence type="ECO:0000259" key="11">
    <source>
        <dbReference type="PROSITE" id="PS50113"/>
    </source>
</evidence>
<dbReference type="InterPro" id="IPR003594">
    <property type="entry name" value="HATPase_dom"/>
</dbReference>
<dbReference type="InterPro" id="IPR036097">
    <property type="entry name" value="HisK_dim/P_sf"/>
</dbReference>
<evidence type="ECO:0000256" key="1">
    <source>
        <dbReference type="ARBA" id="ARBA00000085"/>
    </source>
</evidence>
<dbReference type="EMBL" id="AVPJ01000011">
    <property type="protein sequence ID" value="KGN31499.1"/>
    <property type="molecule type" value="Genomic_DNA"/>
</dbReference>
<dbReference type="Gene3D" id="3.30.450.20">
    <property type="entry name" value="PAS domain"/>
    <property type="match status" value="1"/>
</dbReference>
<dbReference type="STRING" id="1385520.N802_03790"/>
<dbReference type="Pfam" id="PF08448">
    <property type="entry name" value="PAS_4"/>
    <property type="match status" value="1"/>
</dbReference>
<dbReference type="Pfam" id="PF02518">
    <property type="entry name" value="HATPase_c"/>
    <property type="match status" value="1"/>
</dbReference>
<feature type="domain" description="Histidine kinase" evidence="9">
    <location>
        <begin position="347"/>
        <end position="512"/>
    </location>
</feature>
<comment type="subcellular location">
    <subcellularLocation>
        <location evidence="2">Cell membrane</location>
    </subcellularLocation>
</comment>
<dbReference type="PRINTS" id="PR00344">
    <property type="entry name" value="BCTRLSENSOR"/>
</dbReference>
<evidence type="ECO:0000259" key="9">
    <source>
        <dbReference type="PROSITE" id="PS50109"/>
    </source>
</evidence>
<dbReference type="GO" id="GO:0000155">
    <property type="term" value="F:phosphorelay sensor kinase activity"/>
    <property type="evidence" value="ECO:0007669"/>
    <property type="project" value="InterPro"/>
</dbReference>
<gene>
    <name evidence="12" type="ORF">N802_03790</name>
</gene>
<evidence type="ECO:0000256" key="3">
    <source>
        <dbReference type="ARBA" id="ARBA00012438"/>
    </source>
</evidence>
<proteinExistence type="predicted"/>
<dbReference type="PANTHER" id="PTHR43065:SF48">
    <property type="entry name" value="HISTIDINE KINASE"/>
    <property type="match status" value="1"/>
</dbReference>
<evidence type="ECO:0000313" key="13">
    <source>
        <dbReference type="Proteomes" id="UP000030002"/>
    </source>
</evidence>
<dbReference type="CDD" id="cd00082">
    <property type="entry name" value="HisKA"/>
    <property type="match status" value="1"/>
</dbReference>
<dbReference type="eggNOG" id="COG2202">
    <property type="taxonomic scope" value="Bacteria"/>
</dbReference>
<evidence type="ECO:0000256" key="2">
    <source>
        <dbReference type="ARBA" id="ARBA00004236"/>
    </source>
</evidence>
<keyword evidence="13" id="KW-1185">Reference proteome</keyword>
<evidence type="ECO:0000259" key="10">
    <source>
        <dbReference type="PROSITE" id="PS50112"/>
    </source>
</evidence>
<evidence type="ECO:0000256" key="6">
    <source>
        <dbReference type="ARBA" id="ARBA00023012"/>
    </source>
</evidence>
<comment type="catalytic activity">
    <reaction evidence="1">
        <text>ATP + protein L-histidine = ADP + protein N-phospho-L-histidine.</text>
        <dbReference type="EC" id="2.7.13.3"/>
    </reaction>
</comment>
<dbReference type="PROSITE" id="PS50109">
    <property type="entry name" value="HIS_KIN"/>
    <property type="match status" value="1"/>
</dbReference>
<dbReference type="InterPro" id="IPR000014">
    <property type="entry name" value="PAS"/>
</dbReference>
<name>A0A0A0J485_9MICO</name>
<dbReference type="SUPFAM" id="SSF55874">
    <property type="entry name" value="ATPase domain of HSP90 chaperone/DNA topoisomerase II/histidine kinase"/>
    <property type="match status" value="1"/>
</dbReference>
<dbReference type="InterPro" id="IPR003661">
    <property type="entry name" value="HisK_dim/P_dom"/>
</dbReference>
<organism evidence="12 13">
    <name type="scientific">Knoellia sinensis KCTC 19936</name>
    <dbReference type="NCBI Taxonomy" id="1385520"/>
    <lineage>
        <taxon>Bacteria</taxon>
        <taxon>Bacillati</taxon>
        <taxon>Actinomycetota</taxon>
        <taxon>Actinomycetes</taxon>
        <taxon>Micrococcales</taxon>
        <taxon>Intrasporangiaceae</taxon>
        <taxon>Knoellia</taxon>
    </lineage>
</organism>
<evidence type="ECO:0000313" key="12">
    <source>
        <dbReference type="EMBL" id="KGN31499.1"/>
    </source>
</evidence>
<keyword evidence="6" id="KW-0902">Two-component regulatory system</keyword>
<dbReference type="CDD" id="cd00130">
    <property type="entry name" value="PAS"/>
    <property type="match status" value="1"/>
</dbReference>